<sequence length="509" mass="60102">MYTILIVDDEKIERNGMKFLLKREAEEFQILEASNGREALGILEKQKADILLTDIKMPYMSGLELARQVSEKHPAMKMIMFSGYSDFSYAQSAIRYGVSDYILKPVDPGEFSRTIQKAVGEINGQRKEQMIQTRQQDYLQRFFLQNYLYTGKIEGEGQWNTEEWEPYHYMVLAETSSSFFEVEEEIFREKLKAEIHRNFYYLNLNAGESLFFFREKSSDYELLCRQLYQFFWQNYEAQCCFAVSKEIQNFQEFPQVFAGLEQLLEEQFYQPGKHIFSLEAQEKEQQDISSLQDSELLKKILEDIHNKDMLHLKKHFRTLREVYHPEKSYSEMYVKFLFSSIVKGIYEVMDLPDEKKLSREIDRLYRCRHLKDVLDITEKAVGDLEGFLAENTKGTRSEVTKVKNYIYENYQEDLSIDMLAEKVYLSPGYLSSIFKQETGMNLNRFIKGYRMDKARELLEYSPKKISQIAREVGFSNNSYFCRSFREHFGMTPEACRKGLGKDEEAAAEI</sequence>
<proteinExistence type="predicted"/>
<dbReference type="PANTHER" id="PTHR43280:SF10">
    <property type="entry name" value="REGULATORY PROTEIN POCR"/>
    <property type="match status" value="1"/>
</dbReference>
<dbReference type="InterPro" id="IPR018062">
    <property type="entry name" value="HTH_AraC-typ_CS"/>
</dbReference>
<reference evidence="9 10" key="1">
    <citation type="journal article" date="2020" name="Cell Host Microbe">
        <title>Functional and Genomic Variation between Human-Derived Isolates of Lachnospiraceae Reveals Inter- and Intra-Species Diversity.</title>
        <authorList>
            <person name="Sorbara M.T."/>
            <person name="Littmann E.R."/>
            <person name="Fontana E."/>
            <person name="Moody T.U."/>
            <person name="Kohout C.E."/>
            <person name="Gjonbalaj M."/>
            <person name="Eaton V."/>
            <person name="Seok R."/>
            <person name="Leiner I.M."/>
            <person name="Pamer E.G."/>
        </authorList>
    </citation>
    <scope>NUCLEOTIDE SEQUENCE [LARGE SCALE GENOMIC DNA]</scope>
    <source>
        <strain evidence="9 10">MSK.15.26</strain>
    </source>
</reference>
<dbReference type="Proteomes" id="UP000822142">
    <property type="component" value="Unassembled WGS sequence"/>
</dbReference>
<protein>
    <recommendedName>
        <fullName evidence="1">Stage 0 sporulation protein A homolog</fullName>
    </recommendedName>
</protein>
<keyword evidence="3" id="KW-0238">DNA-binding</keyword>
<dbReference type="SMART" id="SM00448">
    <property type="entry name" value="REC"/>
    <property type="match status" value="1"/>
</dbReference>
<dbReference type="SUPFAM" id="SSF52172">
    <property type="entry name" value="CheY-like"/>
    <property type="match status" value="1"/>
</dbReference>
<dbReference type="Pfam" id="PF00072">
    <property type="entry name" value="Response_reg"/>
    <property type="match status" value="1"/>
</dbReference>
<dbReference type="InterPro" id="IPR001789">
    <property type="entry name" value="Sig_transdc_resp-reg_receiver"/>
</dbReference>
<dbReference type="InterPro" id="IPR011006">
    <property type="entry name" value="CheY-like_superfamily"/>
</dbReference>
<dbReference type="CDD" id="cd17536">
    <property type="entry name" value="REC_YesN-like"/>
    <property type="match status" value="1"/>
</dbReference>
<dbReference type="PROSITE" id="PS00041">
    <property type="entry name" value="HTH_ARAC_FAMILY_1"/>
    <property type="match status" value="1"/>
</dbReference>
<dbReference type="PROSITE" id="PS01124">
    <property type="entry name" value="HTH_ARAC_FAMILY_2"/>
    <property type="match status" value="1"/>
</dbReference>
<dbReference type="SUPFAM" id="SSF46689">
    <property type="entry name" value="Homeodomain-like"/>
    <property type="match status" value="2"/>
</dbReference>
<feature type="domain" description="Response regulatory" evidence="8">
    <location>
        <begin position="3"/>
        <end position="119"/>
    </location>
</feature>
<dbReference type="RefSeq" id="WP_173749096.1">
    <property type="nucleotide sequence ID" value="NZ_JAAITA010000008.1"/>
</dbReference>
<evidence type="ECO:0000256" key="4">
    <source>
        <dbReference type="ARBA" id="ARBA00023163"/>
    </source>
</evidence>
<keyword evidence="2" id="KW-0805">Transcription regulation</keyword>
<evidence type="ECO:0000256" key="5">
    <source>
        <dbReference type="ARBA" id="ARBA00024867"/>
    </source>
</evidence>
<dbReference type="InterPro" id="IPR009057">
    <property type="entry name" value="Homeodomain-like_sf"/>
</dbReference>
<dbReference type="EMBL" id="JAAITA010000008">
    <property type="protein sequence ID" value="NSJ86068.1"/>
    <property type="molecule type" value="Genomic_DNA"/>
</dbReference>
<evidence type="ECO:0000313" key="10">
    <source>
        <dbReference type="Proteomes" id="UP000822142"/>
    </source>
</evidence>
<evidence type="ECO:0000256" key="3">
    <source>
        <dbReference type="ARBA" id="ARBA00023125"/>
    </source>
</evidence>
<evidence type="ECO:0000259" key="7">
    <source>
        <dbReference type="PROSITE" id="PS01124"/>
    </source>
</evidence>
<dbReference type="Pfam" id="PF12833">
    <property type="entry name" value="HTH_18"/>
    <property type="match status" value="1"/>
</dbReference>
<evidence type="ECO:0000259" key="8">
    <source>
        <dbReference type="PROSITE" id="PS50110"/>
    </source>
</evidence>
<evidence type="ECO:0000256" key="2">
    <source>
        <dbReference type="ARBA" id="ARBA00023015"/>
    </source>
</evidence>
<keyword evidence="6" id="KW-0597">Phosphoprotein</keyword>
<dbReference type="Gene3D" id="3.40.50.2300">
    <property type="match status" value="1"/>
</dbReference>
<evidence type="ECO:0000313" key="9">
    <source>
        <dbReference type="EMBL" id="NSJ86068.1"/>
    </source>
</evidence>
<dbReference type="Gene3D" id="1.10.10.60">
    <property type="entry name" value="Homeodomain-like"/>
    <property type="match status" value="2"/>
</dbReference>
<gene>
    <name evidence="9" type="ORF">G5A70_07745</name>
</gene>
<dbReference type="PROSITE" id="PS50110">
    <property type="entry name" value="RESPONSE_REGULATORY"/>
    <property type="match status" value="1"/>
</dbReference>
<keyword evidence="4" id="KW-0804">Transcription</keyword>
<comment type="caution">
    <text evidence="9">The sequence shown here is derived from an EMBL/GenBank/DDBJ whole genome shotgun (WGS) entry which is preliminary data.</text>
</comment>
<evidence type="ECO:0000256" key="1">
    <source>
        <dbReference type="ARBA" id="ARBA00018672"/>
    </source>
</evidence>
<feature type="modified residue" description="4-aspartylphosphate" evidence="6">
    <location>
        <position position="54"/>
    </location>
</feature>
<keyword evidence="10" id="KW-1185">Reference proteome</keyword>
<dbReference type="InterPro" id="IPR018060">
    <property type="entry name" value="HTH_AraC"/>
</dbReference>
<comment type="function">
    <text evidence="5">May play the central regulatory role in sporulation. It may be an element of the effector pathway responsible for the activation of sporulation genes in response to nutritional stress. Spo0A may act in concert with spo0H (a sigma factor) to control the expression of some genes that are critical to the sporulation process.</text>
</comment>
<organism evidence="9 10">
    <name type="scientific">Blautia hansenii</name>
    <name type="common">Ruminococcus hansenii</name>
    <dbReference type="NCBI Taxonomy" id="1322"/>
    <lineage>
        <taxon>Bacteria</taxon>
        <taxon>Bacillati</taxon>
        <taxon>Bacillota</taxon>
        <taxon>Clostridia</taxon>
        <taxon>Lachnospirales</taxon>
        <taxon>Lachnospiraceae</taxon>
        <taxon>Blautia</taxon>
    </lineage>
</organism>
<dbReference type="SMART" id="SM00342">
    <property type="entry name" value="HTH_ARAC"/>
    <property type="match status" value="1"/>
</dbReference>
<dbReference type="InterPro" id="IPR020449">
    <property type="entry name" value="Tscrpt_reg_AraC-type_HTH"/>
</dbReference>
<dbReference type="PANTHER" id="PTHR43280">
    <property type="entry name" value="ARAC-FAMILY TRANSCRIPTIONAL REGULATOR"/>
    <property type="match status" value="1"/>
</dbReference>
<evidence type="ECO:0000256" key="6">
    <source>
        <dbReference type="PROSITE-ProRule" id="PRU00169"/>
    </source>
</evidence>
<feature type="domain" description="HTH araC/xylS-type" evidence="7">
    <location>
        <begin position="400"/>
        <end position="498"/>
    </location>
</feature>
<dbReference type="PRINTS" id="PR00032">
    <property type="entry name" value="HTHARAC"/>
</dbReference>
<accession>A0ABX2I6I4</accession>
<name>A0ABX2I6I4_BLAHA</name>